<keyword evidence="1" id="KW-1133">Transmembrane helix</keyword>
<organism evidence="3">
    <name type="scientific">uncultured Campylobacterota bacterium</name>
    <dbReference type="NCBI Taxonomy" id="120858"/>
    <lineage>
        <taxon>Bacteria</taxon>
        <taxon>Pseudomonadati</taxon>
        <taxon>Campylobacterota</taxon>
        <taxon>environmental samples</taxon>
    </lineage>
</organism>
<feature type="signal peptide" evidence="2">
    <location>
        <begin position="1"/>
        <end position="22"/>
    </location>
</feature>
<keyword evidence="1" id="KW-0812">Transmembrane</keyword>
<feature type="chain" id="PRO_5004219316" description="Periplasmic protein" evidence="2">
    <location>
        <begin position="23"/>
        <end position="368"/>
    </location>
</feature>
<evidence type="ECO:0000256" key="2">
    <source>
        <dbReference type="SAM" id="SignalP"/>
    </source>
</evidence>
<evidence type="ECO:0008006" key="4">
    <source>
        <dbReference type="Google" id="ProtNLM"/>
    </source>
</evidence>
<name>Q2YZJ4_9BACT</name>
<protein>
    <recommendedName>
        <fullName evidence="4">Periplasmic protein</fullName>
    </recommendedName>
</protein>
<proteinExistence type="predicted"/>
<dbReference type="EMBL" id="AJ937769">
    <property type="protein sequence ID" value="CAI78794.1"/>
    <property type="molecule type" value="Genomic_DNA"/>
</dbReference>
<feature type="transmembrane region" description="Helical" evidence="1">
    <location>
        <begin position="264"/>
        <end position="282"/>
    </location>
</feature>
<evidence type="ECO:0000313" key="3">
    <source>
        <dbReference type="EMBL" id="CAI78794.1"/>
    </source>
</evidence>
<evidence type="ECO:0000256" key="1">
    <source>
        <dbReference type="SAM" id="Phobius"/>
    </source>
</evidence>
<accession>Q2YZJ4</accession>
<keyword evidence="2" id="KW-0732">Signal</keyword>
<feature type="transmembrane region" description="Helical" evidence="1">
    <location>
        <begin position="287"/>
        <end position="305"/>
    </location>
</feature>
<keyword evidence="1" id="KW-0472">Membrane</keyword>
<reference evidence="3" key="1">
    <citation type="journal article" date="2005" name="Environ. Microbiol.">
        <title>Lateral gene transfer and phylogenetic assignment of environmental fosmid clones.</title>
        <authorList>
            <person name="Nesbo C.L."/>
            <person name="Boucher Y."/>
            <person name="Dlutek M."/>
            <person name="Doolittle F.W."/>
        </authorList>
    </citation>
    <scope>NUCLEOTIDE SEQUENCE</scope>
</reference>
<dbReference type="AlphaFoldDB" id="Q2YZJ4"/>
<sequence length="368" mass="42869">MIRLLFISLFFFITLRADFFSASDENQSQAHTVMQKVLYLSYKEVPTRILQGEIFSVTIKTLSTVKNFIDVEYELSNYIGLEPLNYSLPYREIDSKYYYDTFYFLAKEPRVRLPDFTAILIDGSETEFKQTTLQGTELNVITLNPKKNFSNIIADSFELLEYKTTNYDKKHNIVVFMATAKNCDIKSFNLRNVYKQGIESQTESIFESKLTYYAVIDKEIQKFSFSYFNLKDNNFKIINIPIIVDDDSVTTQTDLKPKDQSKEMLKMGIAGVITLFGLIFILLRKKYIYLIFILFPLAYIAYLAIPQKDVCIKEGANIYLLPVYNGTIFETTEAKKYFQKEGNAKEFVKVKLKNERIGWVKNEDICSH</sequence>